<name>A0AAJ7L836_9ACAR</name>
<dbReference type="SUPFAM" id="SSF53098">
    <property type="entry name" value="Ribonuclease H-like"/>
    <property type="match status" value="1"/>
</dbReference>
<dbReference type="AlphaFoldDB" id="A0AAJ7L836"/>
<dbReference type="GeneID" id="100897905"/>
<evidence type="ECO:0000313" key="1">
    <source>
        <dbReference type="Proteomes" id="UP000694867"/>
    </source>
</evidence>
<dbReference type="RefSeq" id="XP_018496986.1">
    <property type="nucleotide sequence ID" value="XM_018641470.1"/>
</dbReference>
<evidence type="ECO:0000313" key="2">
    <source>
        <dbReference type="RefSeq" id="XP_018496986.1"/>
    </source>
</evidence>
<dbReference type="KEGG" id="goe:100897905"/>
<dbReference type="InterPro" id="IPR012337">
    <property type="entry name" value="RNaseH-like_sf"/>
</dbReference>
<gene>
    <name evidence="2" type="primary">LOC100897905</name>
</gene>
<keyword evidence="1" id="KW-1185">Reference proteome</keyword>
<reference evidence="2" key="1">
    <citation type="submission" date="2025-08" db="UniProtKB">
        <authorList>
            <consortium name="RefSeq"/>
        </authorList>
    </citation>
    <scope>IDENTIFICATION</scope>
</reference>
<protein>
    <submittedName>
        <fullName evidence="2">Uncharacterized protein LOC100897905</fullName>
    </submittedName>
</protein>
<proteinExistence type="predicted"/>
<organism evidence="1 2">
    <name type="scientific">Galendromus occidentalis</name>
    <name type="common">western predatory mite</name>
    <dbReference type="NCBI Taxonomy" id="34638"/>
    <lineage>
        <taxon>Eukaryota</taxon>
        <taxon>Metazoa</taxon>
        <taxon>Ecdysozoa</taxon>
        <taxon>Arthropoda</taxon>
        <taxon>Chelicerata</taxon>
        <taxon>Arachnida</taxon>
        <taxon>Acari</taxon>
        <taxon>Parasitiformes</taxon>
        <taxon>Mesostigmata</taxon>
        <taxon>Gamasina</taxon>
        <taxon>Phytoseioidea</taxon>
        <taxon>Phytoseiidae</taxon>
        <taxon>Typhlodrominae</taxon>
        <taxon>Galendromus</taxon>
    </lineage>
</organism>
<dbReference type="Proteomes" id="UP000694867">
    <property type="component" value="Unplaced"/>
</dbReference>
<accession>A0AAJ7L836</accession>
<sequence length="262" mass="29474">MRKAGSALKIIFPKMLHLTCTAHAVHRLAEDVRLVSPTVDKLVSNGKKIFLKSASRVTTFREIAPGIPLPPQPVLTRWGTWIKAAVYYAEHFDSFASVVNTLDAAEAASIAATQQLLREDSVREQLAFIKANLGHLPQGIERLEKREVPLAESLEVFEGIMRVLDMIPNTAGERLRNKCKFVLSRNPDYERIRSIAQVLRGDSPDSSLEGFSPSELSAFKFAPITSVDVERSFSMLKYILDDRRHSFTFENLKMVLVIYCNQ</sequence>